<organism evidence="1 2">
    <name type="scientific">Colocasia esculenta</name>
    <name type="common">Wild taro</name>
    <name type="synonym">Arum esculentum</name>
    <dbReference type="NCBI Taxonomy" id="4460"/>
    <lineage>
        <taxon>Eukaryota</taxon>
        <taxon>Viridiplantae</taxon>
        <taxon>Streptophyta</taxon>
        <taxon>Embryophyta</taxon>
        <taxon>Tracheophyta</taxon>
        <taxon>Spermatophyta</taxon>
        <taxon>Magnoliopsida</taxon>
        <taxon>Liliopsida</taxon>
        <taxon>Araceae</taxon>
        <taxon>Aroideae</taxon>
        <taxon>Colocasieae</taxon>
        <taxon>Colocasia</taxon>
    </lineage>
</organism>
<dbReference type="AlphaFoldDB" id="A0A843W749"/>
<reference evidence="1" key="1">
    <citation type="submission" date="2017-07" db="EMBL/GenBank/DDBJ databases">
        <title>Taro Niue Genome Assembly and Annotation.</title>
        <authorList>
            <person name="Atibalentja N."/>
            <person name="Keating K."/>
            <person name="Fields C.J."/>
        </authorList>
    </citation>
    <scope>NUCLEOTIDE SEQUENCE</scope>
    <source>
        <strain evidence="1">Niue_2</strain>
        <tissue evidence="1">Leaf</tissue>
    </source>
</reference>
<dbReference type="EMBL" id="NMUH01002925">
    <property type="protein sequence ID" value="MQM02828.1"/>
    <property type="molecule type" value="Genomic_DNA"/>
</dbReference>
<proteinExistence type="predicted"/>
<gene>
    <name evidence="1" type="ORF">Taro_035602</name>
</gene>
<evidence type="ECO:0000313" key="1">
    <source>
        <dbReference type="EMBL" id="MQM02828.1"/>
    </source>
</evidence>
<sequence length="216" mass="24334">LGEFPTKPVTSEAHPYSPQARARRRFRYRLPVQGRAAAVLGQRLQQCSFRSSVVSFLSCSEGCLEDRGICGGDESREETPWRGAIPVGARGGFDVNQKIAGVGYPRFFVSQARVFVVLGVLSRYLCCTVEVCVVFLDTLTPEFELYVRLRERRQWDNDFPEFVLVSLPETLEVPGMGLQLCVCRCGVGWSPQLFDFFLVERQLDLSSVTARLRVEV</sequence>
<comment type="caution">
    <text evidence="1">The sequence shown here is derived from an EMBL/GenBank/DDBJ whole genome shotgun (WGS) entry which is preliminary data.</text>
</comment>
<feature type="non-terminal residue" evidence="1">
    <location>
        <position position="1"/>
    </location>
</feature>
<accession>A0A843W749</accession>
<name>A0A843W749_COLES</name>
<dbReference type="Proteomes" id="UP000652761">
    <property type="component" value="Unassembled WGS sequence"/>
</dbReference>
<evidence type="ECO:0000313" key="2">
    <source>
        <dbReference type="Proteomes" id="UP000652761"/>
    </source>
</evidence>
<protein>
    <submittedName>
        <fullName evidence="1">Uncharacterized protein</fullName>
    </submittedName>
</protein>
<keyword evidence="2" id="KW-1185">Reference proteome</keyword>